<evidence type="ECO:0000313" key="3">
    <source>
        <dbReference type="Proteomes" id="UP001159427"/>
    </source>
</evidence>
<dbReference type="PANTHER" id="PTHR21540:SF0">
    <property type="entry name" value="PHD FAMILY PROTEIN"/>
    <property type="match status" value="1"/>
</dbReference>
<evidence type="ECO:0000313" key="2">
    <source>
        <dbReference type="EMBL" id="CAH3164707.1"/>
    </source>
</evidence>
<accession>A0ABN8QHJ6</accession>
<name>A0ABN8QHJ6_9CNID</name>
<evidence type="ECO:0008006" key="4">
    <source>
        <dbReference type="Google" id="ProtNLM"/>
    </source>
</evidence>
<organism evidence="2 3">
    <name type="scientific">Porites evermanni</name>
    <dbReference type="NCBI Taxonomy" id="104178"/>
    <lineage>
        <taxon>Eukaryota</taxon>
        <taxon>Metazoa</taxon>
        <taxon>Cnidaria</taxon>
        <taxon>Anthozoa</taxon>
        <taxon>Hexacorallia</taxon>
        <taxon>Scleractinia</taxon>
        <taxon>Fungiina</taxon>
        <taxon>Poritidae</taxon>
        <taxon>Porites</taxon>
    </lineage>
</organism>
<feature type="region of interest" description="Disordered" evidence="1">
    <location>
        <begin position="148"/>
        <end position="179"/>
    </location>
</feature>
<dbReference type="EMBL" id="CALNXI010001318">
    <property type="protein sequence ID" value="CAH3164707.1"/>
    <property type="molecule type" value="Genomic_DNA"/>
</dbReference>
<dbReference type="Proteomes" id="UP001159427">
    <property type="component" value="Unassembled WGS sequence"/>
</dbReference>
<dbReference type="PANTHER" id="PTHR21540">
    <property type="entry name" value="RING FINGER AND SWIM DOMAIN-CONTAINING PROTEIN 2"/>
    <property type="match status" value="1"/>
</dbReference>
<proteinExistence type="predicted"/>
<dbReference type="InterPro" id="IPR039903">
    <property type="entry name" value="Zswim2"/>
</dbReference>
<reference evidence="2 3" key="1">
    <citation type="submission" date="2022-05" db="EMBL/GenBank/DDBJ databases">
        <authorList>
            <consortium name="Genoscope - CEA"/>
            <person name="William W."/>
        </authorList>
    </citation>
    <scope>NUCLEOTIDE SEQUENCE [LARGE SCALE GENOMIC DNA]</scope>
</reference>
<sequence>MEVELENTLAMNLFWEVLNEAFQKYTANPTIRFRPYGWMMDEAGAFWSSIANIQGEEYFQRSVSCEKHFDFTVLRQEKTLDVAESFTLGTALRAYGSGPFKGGEGPSSADLRKRRYAEQNKRADAYIEELDEVNQACPAASIITSRETDGFLDPTSSHRRDPVKRPTKGNKGRAVPYQSQRPKAFMRSLEIAKKTKNAFNVLKKEVTTERVGTRLKYFTGKIQKVTISTYPDCADCVYCTRQTLCSHILWVYLFVCKLPEASQILQQRALTTEEMADVVSGLPSTPQISSTSVSLTPSSQGTQSSSATFNRPRWELIRYEGVRKGIHPHCRNPTCKVLIQDGVLLIVANAPWSLPNLNLKGEKFCVPSKFYFCLSSICCKHQPSGGDVLPPDEITISEDLLQDLTPNEYEQLSNLGLPFTWQ</sequence>
<keyword evidence="3" id="KW-1185">Reference proteome</keyword>
<comment type="caution">
    <text evidence="2">The sequence shown here is derived from an EMBL/GenBank/DDBJ whole genome shotgun (WGS) entry which is preliminary data.</text>
</comment>
<protein>
    <recommendedName>
        <fullName evidence="4">SWIM-type domain-containing protein</fullName>
    </recommendedName>
</protein>
<gene>
    <name evidence="2" type="ORF">PEVE_00005053</name>
</gene>
<feature type="compositionally biased region" description="Low complexity" evidence="1">
    <location>
        <begin position="289"/>
        <end position="299"/>
    </location>
</feature>
<feature type="region of interest" description="Disordered" evidence="1">
    <location>
        <begin position="284"/>
        <end position="307"/>
    </location>
</feature>
<evidence type="ECO:0000256" key="1">
    <source>
        <dbReference type="SAM" id="MobiDB-lite"/>
    </source>
</evidence>